<keyword evidence="2" id="KW-0812">Transmembrane</keyword>
<dbReference type="PANTHER" id="PTHR37813:SF1">
    <property type="entry name" value="FELS-2 PROPHAGE PROTEIN"/>
    <property type="match status" value="1"/>
</dbReference>
<evidence type="ECO:0000256" key="1">
    <source>
        <dbReference type="ARBA" id="ARBA00022612"/>
    </source>
</evidence>
<feature type="domain" description="Phage tail tape measure protein" evidence="3">
    <location>
        <begin position="28"/>
        <end position="223"/>
    </location>
</feature>
<dbReference type="AlphaFoldDB" id="M9L7F1"/>
<evidence type="ECO:0000259" key="3">
    <source>
        <dbReference type="Pfam" id="PF10145"/>
    </source>
</evidence>
<keyword evidence="1" id="KW-1188">Viral release from host cell</keyword>
<dbReference type="Proteomes" id="UP000029453">
    <property type="component" value="Unassembled WGS sequence"/>
</dbReference>
<accession>M9L7F1</accession>
<reference evidence="4 5" key="1">
    <citation type="submission" date="2012-10" db="EMBL/GenBank/DDBJ databases">
        <title>Draft Genome Sequence of Paenibacillus popilliae ATCC 14706T.</title>
        <authorList>
            <person name="Iiyama K."/>
            <person name="Mori K."/>
            <person name="Mon H."/>
            <person name="Chieda Y."/>
            <person name="Lee J.M."/>
            <person name="Kusakabe T."/>
            <person name="Tashiro K."/>
            <person name="Asano S."/>
            <person name="Yasunaga-Aoki C."/>
            <person name="Shimizu S."/>
        </authorList>
    </citation>
    <scope>NUCLEOTIDE SEQUENCE [LARGE SCALE GENOMIC DNA]</scope>
    <source>
        <strain evidence="4 5">ATCC 14706</strain>
    </source>
</reference>
<name>M9L7F1_PAEPP</name>
<dbReference type="Pfam" id="PF10145">
    <property type="entry name" value="PhageMin_Tail"/>
    <property type="match status" value="1"/>
</dbReference>
<dbReference type="PANTHER" id="PTHR37813">
    <property type="entry name" value="FELS-2 PROPHAGE PROTEIN"/>
    <property type="match status" value="1"/>
</dbReference>
<evidence type="ECO:0000313" key="4">
    <source>
        <dbReference type="EMBL" id="GAC40862.1"/>
    </source>
</evidence>
<protein>
    <submittedName>
        <fullName evidence="4">Phage-related minor tail protein</fullName>
    </submittedName>
</protein>
<keyword evidence="2" id="KW-0472">Membrane</keyword>
<dbReference type="InterPro" id="IPR010090">
    <property type="entry name" value="Phage_tape_meas"/>
</dbReference>
<gene>
    <name evidence="4" type="ORF">PPOP_0190</name>
</gene>
<comment type="caution">
    <text evidence="4">The sequence shown here is derived from an EMBL/GenBank/DDBJ whole genome shotgun (WGS) entry which is preliminary data.</text>
</comment>
<feature type="non-terminal residue" evidence="4">
    <location>
        <position position="478"/>
    </location>
</feature>
<feature type="transmembrane region" description="Helical" evidence="2">
    <location>
        <begin position="398"/>
        <end position="417"/>
    </location>
</feature>
<evidence type="ECO:0000313" key="5">
    <source>
        <dbReference type="Proteomes" id="UP000029453"/>
    </source>
</evidence>
<organism evidence="4 5">
    <name type="scientific">Paenibacillus popilliae ATCC 14706</name>
    <dbReference type="NCBI Taxonomy" id="1212764"/>
    <lineage>
        <taxon>Bacteria</taxon>
        <taxon>Bacillati</taxon>
        <taxon>Bacillota</taxon>
        <taxon>Bacilli</taxon>
        <taxon>Bacillales</taxon>
        <taxon>Paenibacillaceae</taxon>
        <taxon>Paenibacillus</taxon>
    </lineage>
</organism>
<keyword evidence="5" id="KW-1185">Reference proteome</keyword>
<sequence length="478" mass="51920">MADVQGATGATAEQMEATREIAKSLYSQNFGKDWQDLGSAISTVQQVTGQTGTELEKTTHKAFLLRDQFGFEIPESIKSVDTMMRQFGITSDQAYDLLAQGAQKGLNKSDELLDTANEYANQFKALGFNAEEMFDMFAAGSEKGVFQLDKVGDAVKEFNIRAKDGSKSTTQAFEGLGLNAEAMMQTFAGGGPEAKAAFSQIIQMIADVEDPVKKNEIGVALLGTQFEDLETVVVESMGEVASQFKATGLTMSELNKIKFNAPGEAFLIFGRQIETGILIPIGEKLLPYLTQFSQWLSDHKPQIVALGQTIGDYIGQALTTIAEKAQEVYSFISDNWGTIKETVIGLGTAIIALKASFAAMTIVGTITRLFRAYRAGTLLATAAQMGLNLAMLANPMTWIAIGIAAVIAGIVLLIRNWDTVKAAIARFWNWTKAVFGRIGAWFSQRFTEAVNGIKSAWSTVISWFGSLWEGIKNVFMAV</sequence>
<evidence type="ECO:0000256" key="2">
    <source>
        <dbReference type="SAM" id="Phobius"/>
    </source>
</evidence>
<proteinExistence type="predicted"/>
<keyword evidence="2" id="KW-1133">Transmembrane helix</keyword>
<dbReference type="EMBL" id="BALG01000014">
    <property type="protein sequence ID" value="GAC40862.1"/>
    <property type="molecule type" value="Genomic_DNA"/>
</dbReference>